<evidence type="ECO:0000313" key="1">
    <source>
        <dbReference type="EMBL" id="KAI8004703.1"/>
    </source>
</evidence>
<gene>
    <name evidence="1" type="ORF">LOK49_LG08G00895</name>
</gene>
<keyword evidence="2" id="KW-1185">Reference proteome</keyword>
<proteinExistence type="predicted"/>
<evidence type="ECO:0000313" key="2">
    <source>
        <dbReference type="Proteomes" id="UP001060215"/>
    </source>
</evidence>
<dbReference type="Proteomes" id="UP001060215">
    <property type="component" value="Chromosome 9"/>
</dbReference>
<sequence>MEKHQELEWVEAQKIVVSLDLVAAAKQQLQFLAAVDRNRCLYDGPALDSSIHRYKNFWLPLLAKHTESRFPEGPLVVPLDCEWIWHCHRLNPIRYKMDCMELYGRILDSQNVVSSVYGTSKEQTEEIWNMMYPNEPYELNLNLFGSLETVFDSKVEASKSTNYDLVSAVKRQSTFYYQVSRASMNDDLFLEGALARYKGFLHLIKRNKENKFTHFCVPTYDIDLVWHSHQLHPVSYSKDLVAILGKVLEHDDTDSDRAEGKKLNVGFCETAKQWEETFGSRYWRAGAMYRGSTPSTLAMNVQPLNTLSKKAVPNIECRDIIQLPKKKIVEVLLEVVGARNLPSEHAGNLFVSFSKKQPDLFFNTSRRLNILSESREKRVAAFQCEPTGELLFELLSTSPSNVPIAKSTKTLGTTLISLEDLFNPVSKLFEENWFELVPTSGIAESRLVSLRIALSFTAPVQAPYVLHMVRPQPFSSGSFFPLPERVYCAKGWTHVVDGIGNVVISIQMRIPQKSQEGINGIPKKEVIGMTGSGETRVLAEFIGQGWSLMNSQWFFQLQKTVSKEDPILDLTGSRKVTIFQGRKLGYEFENAERKKNEQDFITIVEFSIEHPYGKAVALLNLKSGFLKIEEEWLVLPAIAFGFILSDIIKKEGYGSIFTTKGEHSKETNELMLEKNCLFKGKYGNESEVVESFTCGEYGDESKVKSHFSWWTEGGRCGGCGGGCGGGGGGCRGSGCGGGCHASCS</sequence>
<protein>
    <submittedName>
        <fullName evidence="1">Glycine-rich domain-containing protein 1</fullName>
    </submittedName>
</protein>
<dbReference type="EMBL" id="CM045766">
    <property type="protein sequence ID" value="KAI8004703.1"/>
    <property type="molecule type" value="Genomic_DNA"/>
</dbReference>
<name>A0ACC0GVR0_9ERIC</name>
<organism evidence="1 2">
    <name type="scientific">Camellia lanceoleosa</name>
    <dbReference type="NCBI Taxonomy" id="1840588"/>
    <lineage>
        <taxon>Eukaryota</taxon>
        <taxon>Viridiplantae</taxon>
        <taxon>Streptophyta</taxon>
        <taxon>Embryophyta</taxon>
        <taxon>Tracheophyta</taxon>
        <taxon>Spermatophyta</taxon>
        <taxon>Magnoliopsida</taxon>
        <taxon>eudicotyledons</taxon>
        <taxon>Gunneridae</taxon>
        <taxon>Pentapetalae</taxon>
        <taxon>asterids</taxon>
        <taxon>Ericales</taxon>
        <taxon>Theaceae</taxon>
        <taxon>Camellia</taxon>
    </lineage>
</organism>
<reference evidence="1 2" key="1">
    <citation type="journal article" date="2022" name="Plant J.">
        <title>Chromosome-level genome of Camellia lanceoleosa provides a valuable resource for understanding genome evolution and self-incompatibility.</title>
        <authorList>
            <person name="Gong W."/>
            <person name="Xiao S."/>
            <person name="Wang L."/>
            <person name="Liao Z."/>
            <person name="Chang Y."/>
            <person name="Mo W."/>
            <person name="Hu G."/>
            <person name="Li W."/>
            <person name="Zhao G."/>
            <person name="Zhu H."/>
            <person name="Hu X."/>
            <person name="Ji K."/>
            <person name="Xiang X."/>
            <person name="Song Q."/>
            <person name="Yuan D."/>
            <person name="Jin S."/>
            <person name="Zhang L."/>
        </authorList>
    </citation>
    <scope>NUCLEOTIDE SEQUENCE [LARGE SCALE GENOMIC DNA]</scope>
    <source>
        <strain evidence="1">SQ_2022a</strain>
    </source>
</reference>
<comment type="caution">
    <text evidence="1">The sequence shown here is derived from an EMBL/GenBank/DDBJ whole genome shotgun (WGS) entry which is preliminary data.</text>
</comment>
<accession>A0ACC0GVR0</accession>